<accession>A0A5M8P5J7</accession>
<dbReference type="Gene3D" id="3.30.565.60">
    <property type="match status" value="1"/>
</dbReference>
<gene>
    <name evidence="2" type="ORF">EZS26_000274</name>
</gene>
<protein>
    <submittedName>
        <fullName evidence="2">Uncharacterized protein</fullName>
    </submittedName>
</protein>
<evidence type="ECO:0000313" key="2">
    <source>
        <dbReference type="EMBL" id="KAA6303723.1"/>
    </source>
</evidence>
<evidence type="ECO:0000256" key="1">
    <source>
        <dbReference type="SAM" id="MobiDB-lite"/>
    </source>
</evidence>
<organism evidence="2 3">
    <name type="scientific">Candidatus Ordinivivax streblomastigis</name>
    <dbReference type="NCBI Taxonomy" id="2540710"/>
    <lineage>
        <taxon>Bacteria</taxon>
        <taxon>Pseudomonadati</taxon>
        <taxon>Bacteroidota</taxon>
        <taxon>Bacteroidia</taxon>
        <taxon>Bacteroidales</taxon>
        <taxon>Candidatus Ordinivivax</taxon>
    </lineage>
</organism>
<evidence type="ECO:0000313" key="3">
    <source>
        <dbReference type="Proteomes" id="UP000324575"/>
    </source>
</evidence>
<comment type="caution">
    <text evidence="2">The sequence shown here is derived from an EMBL/GenBank/DDBJ whole genome shotgun (WGS) entry which is preliminary data.</text>
</comment>
<feature type="region of interest" description="Disordered" evidence="1">
    <location>
        <begin position="66"/>
        <end position="85"/>
    </location>
</feature>
<dbReference type="EMBL" id="SNRX01000001">
    <property type="protein sequence ID" value="KAA6303723.1"/>
    <property type="molecule type" value="Genomic_DNA"/>
</dbReference>
<sequence>MQKKKVFISGVQSEFAAERFVIRKKLSNDLELKTSLKQKHNSIPVNPLIAEPLYLARTIERMSTGTEEMIDKCKQASHPASRGTD</sequence>
<reference evidence="2 3" key="1">
    <citation type="submission" date="2019-03" db="EMBL/GenBank/DDBJ databases">
        <title>Single cell metagenomics reveals metabolic interactions within the superorganism composed of flagellate Streblomastix strix and complex community of Bacteroidetes bacteria on its surface.</title>
        <authorList>
            <person name="Treitli S.C."/>
            <person name="Kolisko M."/>
            <person name="Husnik F."/>
            <person name="Keeling P."/>
            <person name="Hampl V."/>
        </authorList>
    </citation>
    <scope>NUCLEOTIDE SEQUENCE [LARGE SCALE GENOMIC DNA]</scope>
    <source>
        <strain evidence="2">St1</strain>
    </source>
</reference>
<dbReference type="InterPro" id="IPR038475">
    <property type="entry name" value="RecG_C_sf"/>
</dbReference>
<proteinExistence type="predicted"/>
<dbReference type="Proteomes" id="UP000324575">
    <property type="component" value="Unassembled WGS sequence"/>
</dbReference>
<name>A0A5M8P5J7_9BACT</name>
<dbReference type="AlphaFoldDB" id="A0A5M8P5J7"/>